<dbReference type="PANTHER" id="PTHR11228">
    <property type="entry name" value="RADICAL SAM DOMAIN PROTEIN"/>
    <property type="match status" value="1"/>
</dbReference>
<gene>
    <name evidence="2" type="ordered locus">amb3257</name>
</gene>
<feature type="domain" description="4Fe4S-binding SPASM" evidence="1">
    <location>
        <begin position="412"/>
        <end position="475"/>
    </location>
</feature>
<dbReference type="CDD" id="cd21109">
    <property type="entry name" value="SPASM"/>
    <property type="match status" value="1"/>
</dbReference>
<dbReference type="STRING" id="342108.amb3257"/>
<proteinExistence type="predicted"/>
<sequence length="487" mass="53977">MANEASLDNLRAIYERVRAETPSLNSESSDFAAASLTYARLKQYNGIAAAINRCVGDAVVPCMPPHLQINNHNKCNLRCVQCMYFGEDNAGPNHDKDILRSRPNMDTVEALCREGFPYANNSSLSGIGEGLLHHSAELIAQLAGEYGVRMMLNTNGQVLMSRRIRHLFGIGSLMFSIDGGLPHTFESLRLGAKYATVIRNMRTLSRANELLPRPLRMHTRISFTTCVSNMIELPLMVELAAAVGIRELAVSSFTLYDRGPFALEMIAPHQERFERLYAIAEEKAKTLGVSLFRTVSPVYTPPYYDPDQPGGRLMVDYADPFDESRLVPLTELVPTDSVEDDAREIAADALEAGIIRKLTQATPQQTEAAAEAVEALAAGIRDFMNSTPGIANLGEAVTKRKIREPGSWRPICGYLFSSLYLSGNGIAQPCCNDKMDWLADYRKTPIKEVFSGQPYREMLARFHSDSPPQACKDCHFRGYVPEESLVL</sequence>
<keyword evidence="3" id="KW-1185">Reference proteome</keyword>
<dbReference type="PANTHER" id="PTHR11228:SF7">
    <property type="entry name" value="PQQA PEPTIDE CYCLASE"/>
    <property type="match status" value="1"/>
</dbReference>
<dbReference type="EMBL" id="AP007255">
    <property type="protein sequence ID" value="BAE52061.1"/>
    <property type="molecule type" value="Genomic_DNA"/>
</dbReference>
<dbReference type="OrthoDB" id="5288924at2"/>
<dbReference type="InterPro" id="IPR023885">
    <property type="entry name" value="4Fe4S-binding_SPASM_dom"/>
</dbReference>
<organism evidence="2 3">
    <name type="scientific">Paramagnetospirillum magneticum (strain ATCC 700264 / AMB-1)</name>
    <name type="common">Magnetospirillum magneticum</name>
    <dbReference type="NCBI Taxonomy" id="342108"/>
    <lineage>
        <taxon>Bacteria</taxon>
        <taxon>Pseudomonadati</taxon>
        <taxon>Pseudomonadota</taxon>
        <taxon>Alphaproteobacteria</taxon>
        <taxon>Rhodospirillales</taxon>
        <taxon>Magnetospirillaceae</taxon>
        <taxon>Paramagnetospirillum</taxon>
    </lineage>
</organism>
<dbReference type="InterPro" id="IPR050377">
    <property type="entry name" value="Radical_SAM_PqqE_MftC-like"/>
</dbReference>
<protein>
    <submittedName>
        <fullName evidence="2">Predicted Fe-S oxidoreductase</fullName>
    </submittedName>
</protein>
<dbReference type="RefSeq" id="WP_011385622.1">
    <property type="nucleotide sequence ID" value="NC_007626.1"/>
</dbReference>
<dbReference type="Gene3D" id="3.20.20.70">
    <property type="entry name" value="Aldolase class I"/>
    <property type="match status" value="2"/>
</dbReference>
<dbReference type="InterPro" id="IPR013785">
    <property type="entry name" value="Aldolase_TIM"/>
</dbReference>
<dbReference type="Pfam" id="PF13186">
    <property type="entry name" value="SPASM"/>
    <property type="match status" value="1"/>
</dbReference>
<dbReference type="Proteomes" id="UP000007058">
    <property type="component" value="Chromosome"/>
</dbReference>
<accession>Q2W264</accession>
<dbReference type="SUPFAM" id="SSF102114">
    <property type="entry name" value="Radical SAM enzymes"/>
    <property type="match status" value="1"/>
</dbReference>
<name>Q2W264_PARM1</name>
<evidence type="ECO:0000313" key="3">
    <source>
        <dbReference type="Proteomes" id="UP000007058"/>
    </source>
</evidence>
<dbReference type="HOGENOM" id="CLU_559970_0_0_5"/>
<dbReference type="KEGG" id="mag:amb3257"/>
<evidence type="ECO:0000313" key="2">
    <source>
        <dbReference type="EMBL" id="BAE52061.1"/>
    </source>
</evidence>
<evidence type="ECO:0000259" key="1">
    <source>
        <dbReference type="Pfam" id="PF13186"/>
    </source>
</evidence>
<dbReference type="InterPro" id="IPR058240">
    <property type="entry name" value="rSAM_sf"/>
</dbReference>
<reference evidence="2 3" key="1">
    <citation type="journal article" date="2005" name="DNA Res.">
        <title>Complete genome sequence of the facultative anaerobic magnetotactic bacterium Magnetospirillum sp. strain AMB-1.</title>
        <authorList>
            <person name="Matsunaga T."/>
            <person name="Okamura Y."/>
            <person name="Fukuda Y."/>
            <person name="Wahyudi A.T."/>
            <person name="Murase Y."/>
            <person name="Takeyama H."/>
        </authorList>
    </citation>
    <scope>NUCLEOTIDE SEQUENCE [LARGE SCALE GENOMIC DNA]</scope>
    <source>
        <strain evidence="3">ATCC 700264 / AMB-1</strain>
    </source>
</reference>
<dbReference type="AlphaFoldDB" id="Q2W264"/>
<dbReference type="CDD" id="cd01335">
    <property type="entry name" value="Radical_SAM"/>
    <property type="match status" value="1"/>
</dbReference>